<feature type="compositionally biased region" description="Pro residues" evidence="3">
    <location>
        <begin position="416"/>
        <end position="433"/>
    </location>
</feature>
<dbReference type="CDD" id="cd00063">
    <property type="entry name" value="FN3"/>
    <property type="match status" value="1"/>
</dbReference>
<comment type="caution">
    <text evidence="6">The sequence shown here is derived from an EMBL/GenBank/DDBJ whole genome shotgun (WGS) entry which is preliminary data.</text>
</comment>
<feature type="domain" description="Fibronectin type-III" evidence="5">
    <location>
        <begin position="425"/>
        <end position="515"/>
    </location>
</feature>
<dbReference type="InterPro" id="IPR036116">
    <property type="entry name" value="FN3_sf"/>
</dbReference>
<dbReference type="Proteomes" id="UP001596972">
    <property type="component" value="Unassembled WGS sequence"/>
</dbReference>
<name>A0ABW3ES37_9ACTN</name>
<evidence type="ECO:0000256" key="4">
    <source>
        <dbReference type="SAM" id="Phobius"/>
    </source>
</evidence>
<dbReference type="InterPro" id="IPR011048">
    <property type="entry name" value="Haem_d1_sf"/>
</dbReference>
<reference evidence="7" key="1">
    <citation type="journal article" date="2019" name="Int. J. Syst. Evol. Microbiol.">
        <title>The Global Catalogue of Microorganisms (GCM) 10K type strain sequencing project: providing services to taxonomists for standard genome sequencing and annotation.</title>
        <authorList>
            <consortium name="The Broad Institute Genomics Platform"/>
            <consortium name="The Broad Institute Genome Sequencing Center for Infectious Disease"/>
            <person name="Wu L."/>
            <person name="Ma J."/>
        </authorList>
    </citation>
    <scope>NUCLEOTIDE SEQUENCE [LARGE SCALE GENOMIC DNA]</scope>
    <source>
        <strain evidence="7">JCM 31202</strain>
    </source>
</reference>
<keyword evidence="4" id="KW-1133">Transmembrane helix</keyword>
<evidence type="ECO:0000313" key="7">
    <source>
        <dbReference type="Proteomes" id="UP001596972"/>
    </source>
</evidence>
<dbReference type="Gene3D" id="2.60.40.10">
    <property type="entry name" value="Immunoglobulins"/>
    <property type="match status" value="1"/>
</dbReference>
<feature type="domain" description="Fibronectin type-III" evidence="5">
    <location>
        <begin position="531"/>
        <end position="600"/>
    </location>
</feature>
<dbReference type="SMART" id="SM00060">
    <property type="entry name" value="FN3"/>
    <property type="match status" value="2"/>
</dbReference>
<evidence type="ECO:0000256" key="2">
    <source>
        <dbReference type="ARBA" id="ARBA00023326"/>
    </source>
</evidence>
<dbReference type="InterPro" id="IPR013783">
    <property type="entry name" value="Ig-like_fold"/>
</dbReference>
<keyword evidence="4" id="KW-0812">Transmembrane</keyword>
<keyword evidence="2" id="KW-0624">Polysaccharide degradation</keyword>
<evidence type="ECO:0000256" key="3">
    <source>
        <dbReference type="SAM" id="MobiDB-lite"/>
    </source>
</evidence>
<dbReference type="SUPFAM" id="SSF51004">
    <property type="entry name" value="C-terminal (heme d1) domain of cytochrome cd1-nitrite reductase"/>
    <property type="match status" value="1"/>
</dbReference>
<keyword evidence="1" id="KW-0326">Glycosidase</keyword>
<dbReference type="EMBL" id="JBHTJA010000039">
    <property type="protein sequence ID" value="MFD0902635.1"/>
    <property type="molecule type" value="Genomic_DNA"/>
</dbReference>
<keyword evidence="4" id="KW-0472">Membrane</keyword>
<gene>
    <name evidence="6" type="ORF">ACFQ11_19705</name>
</gene>
<feature type="region of interest" description="Disordered" evidence="3">
    <location>
        <begin position="380"/>
        <end position="439"/>
    </location>
</feature>
<keyword evidence="1" id="KW-0378">Hydrolase</keyword>
<accession>A0ABW3ES37</accession>
<keyword evidence="7" id="KW-1185">Reference proteome</keyword>
<feature type="transmembrane region" description="Helical" evidence="4">
    <location>
        <begin position="25"/>
        <end position="46"/>
    </location>
</feature>
<proteinExistence type="predicted"/>
<dbReference type="SUPFAM" id="SSF49265">
    <property type="entry name" value="Fibronectin type III"/>
    <property type="match status" value="1"/>
</dbReference>
<organism evidence="6 7">
    <name type="scientific">Actinomadura sediminis</name>
    <dbReference type="NCBI Taxonomy" id="1038904"/>
    <lineage>
        <taxon>Bacteria</taxon>
        <taxon>Bacillati</taxon>
        <taxon>Actinomycetota</taxon>
        <taxon>Actinomycetes</taxon>
        <taxon>Streptosporangiales</taxon>
        <taxon>Thermomonosporaceae</taxon>
        <taxon>Actinomadura</taxon>
    </lineage>
</organism>
<dbReference type="InterPro" id="IPR003961">
    <property type="entry name" value="FN3_dom"/>
</dbReference>
<protein>
    <recommendedName>
        <fullName evidence="5">Fibronectin type-III domain-containing protein</fullName>
    </recommendedName>
</protein>
<dbReference type="RefSeq" id="WP_378300612.1">
    <property type="nucleotide sequence ID" value="NZ_JBHTJA010000039.1"/>
</dbReference>
<evidence type="ECO:0000256" key="1">
    <source>
        <dbReference type="ARBA" id="ARBA00023295"/>
    </source>
</evidence>
<sequence>MGGGRSPARAGKPRGIIRHAGRDRLTGQIAIALAGVLVVAALVYGVGAASARYRLSDVGAWLGASAEGLVVHANGPAGKVDGRIELPERMRGHRIEIVQDGGTVLLVDTETGVVSRIDPAQLEITGGRRAGGPGLQVAVGGGAAYTIDLVEGVVQRIDPVSLAPLGAAATLTAPLGQAGIDGRGALWVPVPREGRVVPFHDGGPGAPVDVGEPGDTLSLTIAAGTPVVVDSTSATAHIVRPEGTQTIRLPAAVGRTRGGVKAPAATDGGVVPMLGAGGSLHLLHTGVGRVESVALRVPDHRFEPPHILGSRVYLPDRTSGRLLVFDTAAGAWREPIAATRPGGAIEAIVRDHMLWFNDPGGALALAFTRDGAVKRVRKYEEDVPGGARRPLPVQADPGGGGGSGTGRGGGTGRGAPPRPPAKPDPAAPDPPIPTASGENGSVVVRFTAPRQPRGVHPVTGFVLLDAAGRPVAAASPKTHPGTATEGAFTVGDLTCDATTHVFKVAAVYEDASGKTKHSPSGDVGATACQAPPPPTALRAVPVNHGAELSWTASPGYDVTYKVTAPFGTVTTKNTAMTVRSLANSQVHQISVTARNGAGESTPVGTSVNLDPGPHAKNYNGHNNEHSPTNLRDGPGGAKVGSFPQGFTGSVEVICQQRGGHVTDPNDASLKSDVWDKIVYNGREVWVSDLYVATPNSTRGTFSPPLWECV</sequence>
<evidence type="ECO:0000259" key="5">
    <source>
        <dbReference type="SMART" id="SM00060"/>
    </source>
</evidence>
<feature type="compositionally biased region" description="Gly residues" evidence="3">
    <location>
        <begin position="397"/>
        <end position="413"/>
    </location>
</feature>
<keyword evidence="2" id="KW-0119">Carbohydrate metabolism</keyword>
<evidence type="ECO:0000313" key="6">
    <source>
        <dbReference type="EMBL" id="MFD0902635.1"/>
    </source>
</evidence>